<dbReference type="Pfam" id="PF00005">
    <property type="entry name" value="ABC_tran"/>
    <property type="match status" value="1"/>
</dbReference>
<name>A0A1G5G2R4_9FIRM</name>
<keyword evidence="3 5" id="KW-0067">ATP-binding</keyword>
<evidence type="ECO:0000259" key="4">
    <source>
        <dbReference type="PROSITE" id="PS50893"/>
    </source>
</evidence>
<dbReference type="GO" id="GO:0005886">
    <property type="term" value="C:plasma membrane"/>
    <property type="evidence" value="ECO:0007669"/>
    <property type="project" value="TreeGrafter"/>
</dbReference>
<evidence type="ECO:0000256" key="2">
    <source>
        <dbReference type="ARBA" id="ARBA00022741"/>
    </source>
</evidence>
<dbReference type="PROSITE" id="PS50893">
    <property type="entry name" value="ABC_TRANSPORTER_2"/>
    <property type="match status" value="1"/>
</dbReference>
<sequence length="238" mass="26539">MSEIMISLRDIKKVYKSMGDEVEAIKAVTLDIEKGESVSVMGQSGSGKSTLLSIIGALNPPTSGIIEIDGIDIYKLSQEKRADFRREYLGFVFQQFQLIPYLTALENAMLPLTTTKRSSKEKREMAVESLNRVGLADKMKRLPNQLSGGEQERVAIARAIVNAPPLILADEPTGSLDTKTGDEIMELFQQLNQEGLTILMVTHNPENTRYMGRTIMMKDGRLSMEQDDLVQVVSNKRQ</sequence>
<dbReference type="InterPro" id="IPR003593">
    <property type="entry name" value="AAA+_ATPase"/>
</dbReference>
<dbReference type="InterPro" id="IPR015854">
    <property type="entry name" value="ABC_transpr_LolD-like"/>
</dbReference>
<dbReference type="RefSeq" id="WP_091541956.1">
    <property type="nucleotide sequence ID" value="NZ_FMUS01000008.1"/>
</dbReference>
<dbReference type="EMBL" id="FMUS01000008">
    <property type="protein sequence ID" value="SCY45470.1"/>
    <property type="molecule type" value="Genomic_DNA"/>
</dbReference>
<dbReference type="FunFam" id="3.40.50.300:FF:000032">
    <property type="entry name" value="Export ABC transporter ATP-binding protein"/>
    <property type="match status" value="1"/>
</dbReference>
<keyword evidence="2" id="KW-0547">Nucleotide-binding</keyword>
<dbReference type="OrthoDB" id="9802264at2"/>
<dbReference type="InterPro" id="IPR027417">
    <property type="entry name" value="P-loop_NTPase"/>
</dbReference>
<dbReference type="Gene3D" id="3.40.50.300">
    <property type="entry name" value="P-loop containing nucleotide triphosphate hydrolases"/>
    <property type="match status" value="1"/>
</dbReference>
<dbReference type="GO" id="GO:0098796">
    <property type="term" value="C:membrane protein complex"/>
    <property type="evidence" value="ECO:0007669"/>
    <property type="project" value="UniProtKB-ARBA"/>
</dbReference>
<dbReference type="PANTHER" id="PTHR24220">
    <property type="entry name" value="IMPORT ATP-BINDING PROTEIN"/>
    <property type="match status" value="1"/>
</dbReference>
<evidence type="ECO:0000313" key="5">
    <source>
        <dbReference type="EMBL" id="SCY45470.1"/>
    </source>
</evidence>
<evidence type="ECO:0000256" key="3">
    <source>
        <dbReference type="ARBA" id="ARBA00022840"/>
    </source>
</evidence>
<dbReference type="CDD" id="cd03255">
    <property type="entry name" value="ABC_MJ0796_LolCDE_FtsE"/>
    <property type="match status" value="1"/>
</dbReference>
<proteinExistence type="predicted"/>
<dbReference type="AlphaFoldDB" id="A0A1G5G2R4"/>
<dbReference type="InterPro" id="IPR017911">
    <property type="entry name" value="MacB-like_ATP-bd"/>
</dbReference>
<dbReference type="GO" id="GO:0005524">
    <property type="term" value="F:ATP binding"/>
    <property type="evidence" value="ECO:0007669"/>
    <property type="project" value="UniProtKB-KW"/>
</dbReference>
<evidence type="ECO:0000313" key="6">
    <source>
        <dbReference type="Proteomes" id="UP000198636"/>
    </source>
</evidence>
<dbReference type="GO" id="GO:0022857">
    <property type="term" value="F:transmembrane transporter activity"/>
    <property type="evidence" value="ECO:0007669"/>
    <property type="project" value="UniProtKB-ARBA"/>
</dbReference>
<dbReference type="SMART" id="SM00382">
    <property type="entry name" value="AAA"/>
    <property type="match status" value="1"/>
</dbReference>
<evidence type="ECO:0000256" key="1">
    <source>
        <dbReference type="ARBA" id="ARBA00022448"/>
    </source>
</evidence>
<organism evidence="5 6">
    <name type="scientific">Alkaliphilus peptidifermentans DSM 18978</name>
    <dbReference type="NCBI Taxonomy" id="1120976"/>
    <lineage>
        <taxon>Bacteria</taxon>
        <taxon>Bacillati</taxon>
        <taxon>Bacillota</taxon>
        <taxon>Clostridia</taxon>
        <taxon>Peptostreptococcales</taxon>
        <taxon>Natronincolaceae</taxon>
        <taxon>Alkaliphilus</taxon>
    </lineage>
</organism>
<keyword evidence="6" id="KW-1185">Reference proteome</keyword>
<dbReference type="PANTHER" id="PTHR24220:SF86">
    <property type="entry name" value="ABC TRANSPORTER ABCH.1"/>
    <property type="match status" value="1"/>
</dbReference>
<dbReference type="InterPro" id="IPR003439">
    <property type="entry name" value="ABC_transporter-like_ATP-bd"/>
</dbReference>
<dbReference type="Proteomes" id="UP000198636">
    <property type="component" value="Unassembled WGS sequence"/>
</dbReference>
<gene>
    <name evidence="5" type="ORF">SAMN03080606_01575</name>
</gene>
<feature type="domain" description="ABC transporter" evidence="4">
    <location>
        <begin position="6"/>
        <end position="234"/>
    </location>
</feature>
<dbReference type="STRING" id="1120976.SAMN03080606_01575"/>
<keyword evidence="1" id="KW-0813">Transport</keyword>
<dbReference type="GO" id="GO:0016887">
    <property type="term" value="F:ATP hydrolysis activity"/>
    <property type="evidence" value="ECO:0007669"/>
    <property type="project" value="InterPro"/>
</dbReference>
<dbReference type="SUPFAM" id="SSF52540">
    <property type="entry name" value="P-loop containing nucleoside triphosphate hydrolases"/>
    <property type="match status" value="1"/>
</dbReference>
<accession>A0A1G5G2R4</accession>
<reference evidence="5 6" key="1">
    <citation type="submission" date="2016-10" db="EMBL/GenBank/DDBJ databases">
        <authorList>
            <person name="de Groot N.N."/>
        </authorList>
    </citation>
    <scope>NUCLEOTIDE SEQUENCE [LARGE SCALE GENOMIC DNA]</scope>
    <source>
        <strain evidence="5 6">DSM 18978</strain>
    </source>
</reference>
<protein>
    <submittedName>
        <fullName evidence="5">Putative ABC transport system ATP-binding protein</fullName>
    </submittedName>
</protein>